<accession>A0A4Z0B4X9</accession>
<reference evidence="1 2" key="1">
    <citation type="journal article" date="2019" name="Syst. Appl. Microbiol.">
        <title>New species of pathogenic Pseudomonas isolated from citrus in Tunisia: Proposal of Pseudomonas kairouanensis sp. nov. and Pseudomonas nabeulensis sp. nov.</title>
        <authorList>
            <person name="Oueslati M."/>
            <person name="Mulet M."/>
            <person name="Gomila M."/>
            <person name="Berge O."/>
            <person name="Hajlaoui M.R."/>
            <person name="Lalucat J."/>
            <person name="Sadfi-Zouaoui N."/>
            <person name="Garcia-Valdes E."/>
        </authorList>
    </citation>
    <scope>NUCLEOTIDE SEQUENCE [LARGE SCALE GENOMIC DNA]</scope>
    <source>
        <strain evidence="1 2">E10B</strain>
    </source>
</reference>
<evidence type="ECO:0000313" key="1">
    <source>
        <dbReference type="EMBL" id="TFY93750.1"/>
    </source>
</evidence>
<organism evidence="1 2">
    <name type="scientific">Pseudomonas nabeulensis</name>
    <dbReference type="NCBI Taxonomy" id="2293833"/>
    <lineage>
        <taxon>Bacteria</taxon>
        <taxon>Pseudomonadati</taxon>
        <taxon>Pseudomonadota</taxon>
        <taxon>Gammaproteobacteria</taxon>
        <taxon>Pseudomonadales</taxon>
        <taxon>Pseudomonadaceae</taxon>
        <taxon>Pseudomonas</taxon>
    </lineage>
</organism>
<dbReference type="AlphaFoldDB" id="A0A4Z0B4X9"/>
<dbReference type="EMBL" id="QUZT01000019">
    <property type="protein sequence ID" value="TFY93750.1"/>
    <property type="molecule type" value="Genomic_DNA"/>
</dbReference>
<protein>
    <recommendedName>
        <fullName evidence="3">DUF2357 domain-containing protein</fullName>
    </recommendedName>
</protein>
<gene>
    <name evidence="1" type="ORF">DYL61_12455</name>
</gene>
<evidence type="ECO:0000313" key="2">
    <source>
        <dbReference type="Proteomes" id="UP000297734"/>
    </source>
</evidence>
<evidence type="ECO:0008006" key="3">
    <source>
        <dbReference type="Google" id="ProtNLM"/>
    </source>
</evidence>
<dbReference type="Proteomes" id="UP000297734">
    <property type="component" value="Unassembled WGS sequence"/>
</dbReference>
<sequence>MPIIHCSSAEGIRFAVVRGEITSGFSERLTYHFTATKGWSLFVDDVRLELIQVAGAPVWRWSPGFYAGEVCAELVDDQGNYVGHYRLDVAPDPSKLGGETFSAMLEAIQAFDPVLLFGTEEAQRGICSDDALTTHHLQSARLRRYGDRLQVTHKPLTSLRRDRQPMGAHQLKSVDGIAIRRALRNPSGLALLHPQSVERPPLNAVYFNVSKAYEDQDNLANQAMGLLLSEVISRCRKVSTALTTVASKIRMSETRSPLTPRLERRIAYLAALQRKLERLEHVQPFRYLKSRHLSAAGLKAISAHLAHARAYRYGWCALRSGISGEVGEESLWISLTWEIYERWCYVMLVSVLKQLLAHFEWKCRRFKTTDRVRWRVKHEGVTLDI</sequence>
<keyword evidence="2" id="KW-1185">Reference proteome</keyword>
<name>A0A4Z0B4X9_9PSED</name>
<proteinExistence type="predicted"/>
<comment type="caution">
    <text evidence="1">The sequence shown here is derived from an EMBL/GenBank/DDBJ whole genome shotgun (WGS) entry which is preliminary data.</text>
</comment>